<evidence type="ECO:0000313" key="7">
    <source>
        <dbReference type="Proteomes" id="UP000694521"/>
    </source>
</evidence>
<accession>A0A8B9E3W5</accession>
<dbReference type="InterPro" id="IPR057606">
    <property type="entry name" value="SynGAP1-like_PH"/>
</dbReference>
<keyword evidence="1" id="KW-0343">GTPase activation</keyword>
<dbReference type="Proteomes" id="UP000694521">
    <property type="component" value="Unplaced"/>
</dbReference>
<dbReference type="SUPFAM" id="SSF50729">
    <property type="entry name" value="PH domain-like"/>
    <property type="match status" value="1"/>
</dbReference>
<dbReference type="Pfam" id="PF00616">
    <property type="entry name" value="RasGAP"/>
    <property type="match status" value="2"/>
</dbReference>
<evidence type="ECO:0000259" key="5">
    <source>
        <dbReference type="PROSITE" id="PS50018"/>
    </source>
</evidence>
<evidence type="ECO:0000256" key="1">
    <source>
        <dbReference type="ARBA" id="ARBA00022468"/>
    </source>
</evidence>
<dbReference type="InterPro" id="IPR001936">
    <property type="entry name" value="RasGAP_dom"/>
</dbReference>
<dbReference type="Gene3D" id="1.10.506.10">
    <property type="entry name" value="GTPase Activation - p120gap, domain 1"/>
    <property type="match status" value="2"/>
</dbReference>
<reference evidence="6" key="1">
    <citation type="submission" date="2025-08" db="UniProtKB">
        <authorList>
            <consortium name="Ensembl"/>
        </authorList>
    </citation>
    <scope>IDENTIFICATION</scope>
</reference>
<organism evidence="6 7">
    <name type="scientific">Anser cygnoides</name>
    <name type="common">Swan goose</name>
    <dbReference type="NCBI Taxonomy" id="8845"/>
    <lineage>
        <taxon>Eukaryota</taxon>
        <taxon>Metazoa</taxon>
        <taxon>Chordata</taxon>
        <taxon>Craniata</taxon>
        <taxon>Vertebrata</taxon>
        <taxon>Euteleostomi</taxon>
        <taxon>Archelosauria</taxon>
        <taxon>Archosauria</taxon>
        <taxon>Dinosauria</taxon>
        <taxon>Saurischia</taxon>
        <taxon>Theropoda</taxon>
        <taxon>Coelurosauria</taxon>
        <taxon>Aves</taxon>
        <taxon>Neognathae</taxon>
        <taxon>Galloanserae</taxon>
        <taxon>Anseriformes</taxon>
        <taxon>Anatidae</taxon>
        <taxon>Anserinae</taxon>
        <taxon>Anser</taxon>
    </lineage>
</organism>
<feature type="compositionally biased region" description="Basic and acidic residues" evidence="3">
    <location>
        <begin position="197"/>
        <end position="210"/>
    </location>
</feature>
<feature type="coiled-coil region" evidence="2">
    <location>
        <begin position="943"/>
        <end position="1005"/>
    </location>
</feature>
<dbReference type="CDD" id="cd05136">
    <property type="entry name" value="RasGAP_DAB2IP"/>
    <property type="match status" value="1"/>
</dbReference>
<dbReference type="Ensembl" id="ENSACDT00005018368.1">
    <property type="protein sequence ID" value="ENSACDP00005015289.1"/>
    <property type="gene ID" value="ENSACDG00005011166.1"/>
</dbReference>
<feature type="region of interest" description="Disordered" evidence="3">
    <location>
        <begin position="790"/>
        <end position="912"/>
    </location>
</feature>
<dbReference type="AlphaFoldDB" id="A0A8B9E3W5"/>
<dbReference type="InterPro" id="IPR023152">
    <property type="entry name" value="RasGAP_CS"/>
</dbReference>
<protein>
    <submittedName>
        <fullName evidence="6">RAS protein activator like 3</fullName>
    </submittedName>
</protein>
<keyword evidence="7" id="KW-1185">Reference proteome</keyword>
<feature type="compositionally biased region" description="Low complexity" evidence="3">
    <location>
        <begin position="212"/>
        <end position="223"/>
    </location>
</feature>
<feature type="region of interest" description="Disordered" evidence="3">
    <location>
        <begin position="173"/>
        <end position="224"/>
    </location>
</feature>
<evidence type="ECO:0000313" key="6">
    <source>
        <dbReference type="Ensembl" id="ENSACDP00005015289.1"/>
    </source>
</evidence>
<feature type="compositionally biased region" description="Basic and acidic residues" evidence="3">
    <location>
        <begin position="1062"/>
        <end position="1079"/>
    </location>
</feature>
<dbReference type="PROSITE" id="PS00509">
    <property type="entry name" value="RAS_GTPASE_ACTIV_1"/>
    <property type="match status" value="1"/>
</dbReference>
<dbReference type="GO" id="GO:0005096">
    <property type="term" value="F:GTPase activator activity"/>
    <property type="evidence" value="ECO:0007669"/>
    <property type="project" value="UniProtKB-KW"/>
</dbReference>
<evidence type="ECO:0000256" key="2">
    <source>
        <dbReference type="SAM" id="Coils"/>
    </source>
</evidence>
<feature type="domain" description="Ras-GAP" evidence="5">
    <location>
        <begin position="498"/>
        <end position="690"/>
    </location>
</feature>
<dbReference type="SUPFAM" id="SSF49562">
    <property type="entry name" value="C2 domain (Calcium/lipid-binding domain, CaLB)"/>
    <property type="match status" value="1"/>
</dbReference>
<dbReference type="InterPro" id="IPR035892">
    <property type="entry name" value="C2_domain_sf"/>
</dbReference>
<evidence type="ECO:0000256" key="3">
    <source>
        <dbReference type="SAM" id="MobiDB-lite"/>
    </source>
</evidence>
<gene>
    <name evidence="6" type="primary">RASAL3</name>
</gene>
<evidence type="ECO:0000259" key="4">
    <source>
        <dbReference type="PROSITE" id="PS50004"/>
    </source>
</evidence>
<feature type="region of interest" description="Disordered" evidence="3">
    <location>
        <begin position="1029"/>
        <end position="1098"/>
    </location>
</feature>
<dbReference type="InterPro" id="IPR000008">
    <property type="entry name" value="C2_dom"/>
</dbReference>
<dbReference type="SUPFAM" id="SSF48350">
    <property type="entry name" value="GTPase activation domain, GAP"/>
    <property type="match status" value="1"/>
</dbReference>
<feature type="compositionally biased region" description="Polar residues" evidence="3">
    <location>
        <begin position="183"/>
        <end position="192"/>
    </location>
</feature>
<dbReference type="CDD" id="cd13262">
    <property type="entry name" value="PH_RasSynGAP-like"/>
    <property type="match status" value="1"/>
</dbReference>
<sequence length="1098" mass="120498">MEVEKPPVAVETPTLLKTYKWRTAAPVGDREPERATGSPGSRRWTRLQGWKRSYSQPESDGPDDAAGKGAPKASTRRSLFQRAFSAPSKVAKEPRSPEGGKATLQKYLRSMSKRKGHGESGARAERAHRDALPTPESTHGTPTIPLAPAPDAPVWDVSNFSLVDGQLIHVGRDEEASCRSRNRTGSSESTSLHPGGGRRDTDPAAEERNTRAAGKGADSDASATSQFSNVKGLLWKRLRDRKGRAVPKTEMMAVADGERTPSHSGSRESLLPAPSAAELDLTGDNVIIRPVHGSIVGEKFCFQIITGEGSRSFGCTSLAERDRWIENLRRTVQPNKDNCERLELALSLWVYEARDLPPRRRLRCHLHLDGALFARTTAKVAGPDGELFWGELFQLAALPPARALTLALCRDDQGHPCQTVASVTVPLAELAAARQPLERWYPLSGHGSGERVPSVRVRGRYREVRVLPIVRYKELAEFITFHYRELCAHLEPTIAVRHKEELAGALVHVLQSTGKAKAFLIDLGVAELDRFDDREALIFRENTLATKAIDEYMKLVGGKYLQDTLGEALAQLCTSDDSCEVDPSKCAGPDLSDNQNNLRQVCEETFQRIATSCEAFPAELGEIFAAWQEECAARGKVAIGQRLVSASLFLRFLCPAIMSPSLFGLVQEYPSEATARTLTLVAKVIQNLANFTTFGEKEAYMGFMNEFLEHNWSTMTAFLQSVANPESSVHMATYDGYVDLALELATLHLLLCDIFSSLDQATQEELEPLPTILNAIREGTPVPVSVRLSSTTERSMAESHKPGFVPPRDLSKHSPLIKSQSLISIRRVRSREDGTEAEPARAPSPRPSRERRNVQRTQSVPAQNKAGRRMRKQSSAEHVAEPQGEDTPRPSGPHDATGRSKLRSSVSLPRKSTVPWQRYAEEAAAAQGELYAIRPLEKHGRLIEALGKEVAESREKLRLAEVRAGELEAQHRGLRQEQGQHREQLERLHQQLEEANARLANLGARWVSPKPGWPQSLGVLKAWVAPKWSPAPGSPDPKPLSAPGGGPGSSPALNFRLTAAEGTRKKDLERLKASEEKGRALVRAPGAPELGTGTCGGH</sequence>
<dbReference type="InterPro" id="IPR039360">
    <property type="entry name" value="Ras_GTPase"/>
</dbReference>
<reference evidence="6" key="2">
    <citation type="submission" date="2025-09" db="UniProtKB">
        <authorList>
            <consortium name="Ensembl"/>
        </authorList>
    </citation>
    <scope>IDENTIFICATION</scope>
</reference>
<proteinExistence type="predicted"/>
<feature type="domain" description="C2" evidence="4">
    <location>
        <begin position="324"/>
        <end position="441"/>
    </location>
</feature>
<dbReference type="SMART" id="SM00323">
    <property type="entry name" value="RasGAP"/>
    <property type="match status" value="1"/>
</dbReference>
<feature type="compositionally biased region" description="Basic and acidic residues" evidence="3">
    <location>
        <begin position="117"/>
        <end position="131"/>
    </location>
</feature>
<dbReference type="PANTHER" id="PTHR10194">
    <property type="entry name" value="RAS GTPASE-ACTIVATING PROTEINS"/>
    <property type="match status" value="1"/>
</dbReference>
<feature type="region of interest" description="Disordered" evidence="3">
    <location>
        <begin position="21"/>
        <end position="150"/>
    </location>
</feature>
<dbReference type="InterPro" id="IPR008936">
    <property type="entry name" value="Rho_GTPase_activation_prot"/>
</dbReference>
<feature type="region of interest" description="Disordered" evidence="3">
    <location>
        <begin position="244"/>
        <end position="270"/>
    </location>
</feature>
<keyword evidence="2" id="KW-0175">Coiled coil</keyword>
<dbReference type="PROSITE" id="PS50004">
    <property type="entry name" value="C2"/>
    <property type="match status" value="1"/>
</dbReference>
<dbReference type="PROSITE" id="PS50018">
    <property type="entry name" value="RAS_GTPASE_ACTIV_2"/>
    <property type="match status" value="1"/>
</dbReference>
<dbReference type="Gene3D" id="2.60.40.150">
    <property type="entry name" value="C2 domain"/>
    <property type="match status" value="1"/>
</dbReference>
<dbReference type="PANTHER" id="PTHR10194:SF96">
    <property type="entry name" value="RAS PROTEIN ACTIVATOR LIKE-3"/>
    <property type="match status" value="1"/>
</dbReference>
<name>A0A8B9E3W5_ANSCY</name>
<dbReference type="Pfam" id="PF25321">
    <property type="entry name" value="PH_RASGAP"/>
    <property type="match status" value="1"/>
</dbReference>